<dbReference type="InterPro" id="IPR036390">
    <property type="entry name" value="WH_DNA-bd_sf"/>
</dbReference>
<dbReference type="GO" id="GO:0043565">
    <property type="term" value="F:sequence-specific DNA binding"/>
    <property type="evidence" value="ECO:0007669"/>
    <property type="project" value="InterPro"/>
</dbReference>
<dbReference type="EMBL" id="JAOPHQ010001998">
    <property type="protein sequence ID" value="KAK0148769.1"/>
    <property type="molecule type" value="Genomic_DNA"/>
</dbReference>
<dbReference type="PRINTS" id="PR00454">
    <property type="entry name" value="ETSDOMAIN"/>
</dbReference>
<comment type="caution">
    <text evidence="6">The sequence shown here is derived from an EMBL/GenBank/DDBJ whole genome shotgun (WGS) entry which is preliminary data.</text>
</comment>
<keyword evidence="7" id="KW-1185">Reference proteome</keyword>
<dbReference type="Pfam" id="PF02198">
    <property type="entry name" value="SAM_PNT"/>
    <property type="match status" value="1"/>
</dbReference>
<dbReference type="InterPro" id="IPR003118">
    <property type="entry name" value="Pointed_dom"/>
</dbReference>
<name>A0AA47MYA4_MERPO</name>
<dbReference type="PROSITE" id="PS50061">
    <property type="entry name" value="ETS_DOMAIN_3"/>
    <property type="match status" value="1"/>
</dbReference>
<keyword evidence="2 3" id="KW-0238">DNA-binding</keyword>
<evidence type="ECO:0000313" key="6">
    <source>
        <dbReference type="EMBL" id="KAK0148769.1"/>
    </source>
</evidence>
<evidence type="ECO:0000256" key="3">
    <source>
        <dbReference type="RuleBase" id="RU004019"/>
    </source>
</evidence>
<dbReference type="GO" id="GO:0000981">
    <property type="term" value="F:DNA-binding transcription factor activity, RNA polymerase II-specific"/>
    <property type="evidence" value="ECO:0007669"/>
    <property type="project" value="TreeGrafter"/>
</dbReference>
<proteinExistence type="inferred from homology"/>
<reference evidence="6" key="1">
    <citation type="journal article" date="2023" name="Front. Mar. Sci.">
        <title>A new Merluccius polli reference genome to investigate the effects of global change in West African waters.</title>
        <authorList>
            <person name="Mateo J.L."/>
            <person name="Blanco-Fernandez C."/>
            <person name="Garcia-Vazquez E."/>
            <person name="Machado-Schiaffino G."/>
        </authorList>
    </citation>
    <scope>NUCLEOTIDE SEQUENCE</scope>
    <source>
        <strain evidence="6">C29</strain>
        <tissue evidence="6">Fin</tissue>
    </source>
</reference>
<feature type="domain" description="ETS" evidence="4">
    <location>
        <begin position="359"/>
        <end position="439"/>
    </location>
</feature>
<dbReference type="PANTHER" id="PTHR11849">
    <property type="entry name" value="ETS"/>
    <property type="match status" value="1"/>
</dbReference>
<gene>
    <name evidence="6" type="primary">ETS2_0</name>
    <name evidence="6" type="ORF">N1851_010908</name>
</gene>
<evidence type="ECO:0000259" key="5">
    <source>
        <dbReference type="PROSITE" id="PS51433"/>
    </source>
</evidence>
<dbReference type="SUPFAM" id="SSF46785">
    <property type="entry name" value="Winged helix' DNA-binding domain"/>
    <property type="match status" value="1"/>
</dbReference>
<dbReference type="GO" id="GO:0005634">
    <property type="term" value="C:nucleus"/>
    <property type="evidence" value="ECO:0007669"/>
    <property type="project" value="UniProtKB-SubCell"/>
</dbReference>
<dbReference type="SMART" id="SM00251">
    <property type="entry name" value="SAM_PNT"/>
    <property type="match status" value="1"/>
</dbReference>
<protein>
    <submittedName>
        <fullName evidence="6">Protein C-ets-2</fullName>
    </submittedName>
</protein>
<dbReference type="FunFam" id="1.10.150.50:FF:000014">
    <property type="entry name" value="Protein c-ets-1 isoform 1"/>
    <property type="match status" value="1"/>
</dbReference>
<dbReference type="Proteomes" id="UP001174136">
    <property type="component" value="Unassembled WGS sequence"/>
</dbReference>
<evidence type="ECO:0000259" key="4">
    <source>
        <dbReference type="PROSITE" id="PS50061"/>
    </source>
</evidence>
<feature type="domain" description="PNT" evidence="5">
    <location>
        <begin position="85"/>
        <end position="170"/>
    </location>
</feature>
<dbReference type="InterPro" id="IPR045688">
    <property type="entry name" value="Ets1_N_flank"/>
</dbReference>
<accession>A0AA47MYA4</accession>
<organism evidence="6 7">
    <name type="scientific">Merluccius polli</name>
    <name type="common">Benguela hake</name>
    <name type="synonym">Merluccius cadenati</name>
    <dbReference type="NCBI Taxonomy" id="89951"/>
    <lineage>
        <taxon>Eukaryota</taxon>
        <taxon>Metazoa</taxon>
        <taxon>Chordata</taxon>
        <taxon>Craniata</taxon>
        <taxon>Vertebrata</taxon>
        <taxon>Euteleostomi</taxon>
        <taxon>Actinopterygii</taxon>
        <taxon>Neopterygii</taxon>
        <taxon>Teleostei</taxon>
        <taxon>Neoteleostei</taxon>
        <taxon>Acanthomorphata</taxon>
        <taxon>Zeiogadaria</taxon>
        <taxon>Gadariae</taxon>
        <taxon>Gadiformes</taxon>
        <taxon>Gadoidei</taxon>
        <taxon>Merlucciidae</taxon>
        <taxon>Merluccius</taxon>
    </lineage>
</organism>
<dbReference type="Gene3D" id="1.10.10.10">
    <property type="entry name" value="Winged helix-like DNA-binding domain superfamily/Winged helix DNA-binding domain"/>
    <property type="match status" value="1"/>
</dbReference>
<keyword evidence="3" id="KW-0539">Nucleus</keyword>
<evidence type="ECO:0000256" key="1">
    <source>
        <dbReference type="ARBA" id="ARBA00005562"/>
    </source>
</evidence>
<dbReference type="AlphaFoldDB" id="A0AA47MYA4"/>
<dbReference type="PANTHER" id="PTHR11849:SF188">
    <property type="entry name" value="PROTEIN C-ETS-2"/>
    <property type="match status" value="1"/>
</dbReference>
<comment type="similarity">
    <text evidence="1 3">Belongs to the ETS family.</text>
</comment>
<dbReference type="PROSITE" id="PS00345">
    <property type="entry name" value="ETS_DOMAIN_1"/>
    <property type="match status" value="1"/>
</dbReference>
<evidence type="ECO:0000256" key="2">
    <source>
        <dbReference type="ARBA" id="ARBA00023125"/>
    </source>
</evidence>
<dbReference type="GO" id="GO:0030154">
    <property type="term" value="P:cell differentiation"/>
    <property type="evidence" value="ECO:0007669"/>
    <property type="project" value="TreeGrafter"/>
</dbReference>
<sequence>MCDFAMDKMSSVSSGHHSILKRQMAFDIFEDPMSLAMGYYFTPDHDQSLQEVPSGLDCVPQDLGACSVPMLTPCSKAVMSQALKDSFRGFNKVQQCFGISENPQRWTRSHVLQWLQWSAGEFSLAPLNYSRFEMSGQELCNLGKEIFLQLAPDFVGDILWEHLDQMMRESQEKELASNNLNSVVPSIADWMCTSDFGRDDNGGATQVPKSSSSLLRQLFESPDKTSPLTQDQKDSTISKQQWDNVQMSYITGSTGYSSTMSTAGSMSKTFSLQESQSSLDSVDSFSGLHSWGSHSSLADTQRVPSIDSFDEDCSAPQFSVGKQSLSFKDYIQEQNEPVGLGKPVVPAAVLARFTGSGPIQLWQFLLELLTDISCQTIIIWTGDGWEFKLTDPDEVAQRWGQRKNKPKMNYEKLSRGLRYYYDKNIIHKTPGKRYVYRFACDLEKLLGYSAQELHVVLGIQRDTED</sequence>
<dbReference type="InterPro" id="IPR046328">
    <property type="entry name" value="ETS_fam"/>
</dbReference>
<dbReference type="Gene3D" id="1.10.150.50">
    <property type="entry name" value="Transcription Factor, Ets-1"/>
    <property type="match status" value="1"/>
</dbReference>
<comment type="subcellular location">
    <subcellularLocation>
        <location evidence="3">Nucleus</location>
    </subcellularLocation>
</comment>
<evidence type="ECO:0000313" key="7">
    <source>
        <dbReference type="Proteomes" id="UP001174136"/>
    </source>
</evidence>
<dbReference type="SMART" id="SM00413">
    <property type="entry name" value="ETS"/>
    <property type="match status" value="1"/>
</dbReference>
<dbReference type="InterPro" id="IPR036388">
    <property type="entry name" value="WH-like_DNA-bd_sf"/>
</dbReference>
<dbReference type="InterPro" id="IPR000418">
    <property type="entry name" value="Ets_dom"/>
</dbReference>
<dbReference type="PROSITE" id="PS00346">
    <property type="entry name" value="ETS_DOMAIN_2"/>
    <property type="match status" value="1"/>
</dbReference>
<dbReference type="InterPro" id="IPR013761">
    <property type="entry name" value="SAM/pointed_sf"/>
</dbReference>
<dbReference type="Pfam" id="PF00178">
    <property type="entry name" value="Ets"/>
    <property type="match status" value="1"/>
</dbReference>
<dbReference type="PROSITE" id="PS51433">
    <property type="entry name" value="PNT"/>
    <property type="match status" value="1"/>
</dbReference>
<dbReference type="FunFam" id="1.10.10.10:FF:000097">
    <property type="entry name" value="Protein c-ets-1 isoform 1"/>
    <property type="match status" value="1"/>
</dbReference>
<dbReference type="SUPFAM" id="SSF47769">
    <property type="entry name" value="SAM/Pointed domain"/>
    <property type="match status" value="1"/>
</dbReference>
<dbReference type="Pfam" id="PF19525">
    <property type="entry name" value="Ets1_N_flank"/>
    <property type="match status" value="1"/>
</dbReference>